<feature type="domain" description="Nrap protein" evidence="3">
    <location>
        <begin position="485"/>
        <end position="642"/>
    </location>
</feature>
<protein>
    <recommendedName>
        <fullName evidence="9">U3 small nucleolar RNA-associated protein 22</fullName>
    </recommendedName>
</protein>
<feature type="domain" description="Nrap protein" evidence="2">
    <location>
        <begin position="126"/>
        <end position="262"/>
    </location>
</feature>
<dbReference type="EMBL" id="DS999280">
    <property type="protein sequence ID" value="EEC42738.1"/>
    <property type="molecule type" value="Genomic_DNA"/>
</dbReference>
<evidence type="ECO:0000259" key="3">
    <source>
        <dbReference type="Pfam" id="PF17404"/>
    </source>
</evidence>
<reference evidence="8" key="2">
    <citation type="submission" date="2008-08" db="EMBL/GenBank/DDBJ databases">
        <authorList>
            <consortium name="Diatom Consortium"/>
            <person name="Grigoriev I."/>
            <person name="Grimwood J."/>
            <person name="Kuo A."/>
            <person name="Otillar R.P."/>
            <person name="Salamov A."/>
            <person name="Detter J.C."/>
            <person name="Lindquist E."/>
            <person name="Shapiro H."/>
            <person name="Lucas S."/>
            <person name="Glavina del Rio T."/>
            <person name="Pitluck S."/>
            <person name="Rokhsar D."/>
            <person name="Bowler C."/>
        </authorList>
    </citation>
    <scope>GENOME REANNOTATION</scope>
    <source>
        <strain evidence="8">CCAP 1055/1</strain>
    </source>
</reference>
<evidence type="ECO:0000256" key="1">
    <source>
        <dbReference type="RuleBase" id="RU364032"/>
    </source>
</evidence>
<dbReference type="InParanoid" id="B7S3Y5"/>
<dbReference type="AlphaFoldDB" id="B7S3Y5"/>
<dbReference type="OrthoDB" id="39626at2759"/>
<dbReference type="Pfam" id="PF17405">
    <property type="entry name" value="Nrap_D4"/>
    <property type="match status" value="1"/>
</dbReference>
<dbReference type="STRING" id="556484.B7S3Y5"/>
<dbReference type="InterPro" id="IPR035369">
    <property type="entry name" value="Nrap_D4"/>
</dbReference>
<dbReference type="RefSeq" id="XP_002176274.1">
    <property type="nucleotide sequence ID" value="XM_002176238.1"/>
</dbReference>
<reference evidence="7 8" key="1">
    <citation type="journal article" date="2008" name="Nature">
        <title>The Phaeodactylum genome reveals the evolutionary history of diatom genomes.</title>
        <authorList>
            <person name="Bowler C."/>
            <person name="Allen A.E."/>
            <person name="Badger J.H."/>
            <person name="Grimwood J."/>
            <person name="Jabbari K."/>
            <person name="Kuo A."/>
            <person name="Maheswari U."/>
            <person name="Martens C."/>
            <person name="Maumus F."/>
            <person name="Otillar R.P."/>
            <person name="Rayko E."/>
            <person name="Salamov A."/>
            <person name="Vandepoele K."/>
            <person name="Beszteri B."/>
            <person name="Gruber A."/>
            <person name="Heijde M."/>
            <person name="Katinka M."/>
            <person name="Mock T."/>
            <person name="Valentin K."/>
            <person name="Verret F."/>
            <person name="Berges J.A."/>
            <person name="Brownlee C."/>
            <person name="Cadoret J.P."/>
            <person name="Chiovitti A."/>
            <person name="Choi C.J."/>
            <person name="Coesel S."/>
            <person name="De Martino A."/>
            <person name="Detter J.C."/>
            <person name="Durkin C."/>
            <person name="Falciatore A."/>
            <person name="Fournet J."/>
            <person name="Haruta M."/>
            <person name="Huysman M.J."/>
            <person name="Jenkins B.D."/>
            <person name="Jiroutova K."/>
            <person name="Jorgensen R.E."/>
            <person name="Joubert Y."/>
            <person name="Kaplan A."/>
            <person name="Kroger N."/>
            <person name="Kroth P.G."/>
            <person name="La Roche J."/>
            <person name="Lindquist E."/>
            <person name="Lommer M."/>
            <person name="Martin-Jezequel V."/>
            <person name="Lopez P.J."/>
            <person name="Lucas S."/>
            <person name="Mangogna M."/>
            <person name="McGinnis K."/>
            <person name="Medlin L.K."/>
            <person name="Montsant A."/>
            <person name="Oudot-Le Secq M.P."/>
            <person name="Napoli C."/>
            <person name="Obornik M."/>
            <person name="Parker M.S."/>
            <person name="Petit J.L."/>
            <person name="Porcel B.M."/>
            <person name="Poulsen N."/>
            <person name="Robison M."/>
            <person name="Rychlewski L."/>
            <person name="Rynearson T.A."/>
            <person name="Schmutz J."/>
            <person name="Shapiro H."/>
            <person name="Siaut M."/>
            <person name="Stanley M."/>
            <person name="Sussman M.R."/>
            <person name="Taylor A.R."/>
            <person name="Vardi A."/>
            <person name="von Dassow P."/>
            <person name="Vyverman W."/>
            <person name="Willis A."/>
            <person name="Wyrwicz L.S."/>
            <person name="Rokhsar D.S."/>
            <person name="Weissenbach J."/>
            <person name="Armbrust E.V."/>
            <person name="Green B.R."/>
            <person name="Van de Peer Y."/>
            <person name="Grigoriev I.V."/>
        </authorList>
    </citation>
    <scope>NUCLEOTIDE SEQUENCE [LARGE SCALE GENOMIC DNA]</scope>
    <source>
        <strain evidence="7 8">CCAP 1055/1</strain>
    </source>
</reference>
<feature type="domain" description="Nrap protein" evidence="5">
    <location>
        <begin position="924"/>
        <end position="1097"/>
    </location>
</feature>
<dbReference type="PANTHER" id="PTHR17972">
    <property type="entry name" value="NUCLEOLAR RNA-ASSOCIATED PROTEIN"/>
    <property type="match status" value="1"/>
</dbReference>
<comment type="similarity">
    <text evidence="1">Belongs to the NRAP family.</text>
</comment>
<dbReference type="PaxDb" id="2850-Phatrdraft1637"/>
<proteinExistence type="inferred from homology"/>
<dbReference type="GO" id="GO:0032040">
    <property type="term" value="C:small-subunit processome"/>
    <property type="evidence" value="ECO:0007669"/>
    <property type="project" value="TreeGrafter"/>
</dbReference>
<gene>
    <name evidence="7" type="ORF">PHATRDRAFT_bd1637</name>
</gene>
<dbReference type="Proteomes" id="UP000000759">
    <property type="component" value="Unassembled WGS sequence"/>
</dbReference>
<dbReference type="GO" id="GO:0003723">
    <property type="term" value="F:RNA binding"/>
    <property type="evidence" value="ECO:0007669"/>
    <property type="project" value="UniProtKB-KW"/>
</dbReference>
<dbReference type="KEGG" id="pti:PHATRDRAFT_bd1637"/>
<dbReference type="Pfam" id="PF17404">
    <property type="entry name" value="Nrap_D3"/>
    <property type="match status" value="1"/>
</dbReference>
<dbReference type="Pfam" id="PF03813">
    <property type="entry name" value="Nrap"/>
    <property type="match status" value="1"/>
</dbReference>
<evidence type="ECO:0000259" key="2">
    <source>
        <dbReference type="Pfam" id="PF03813"/>
    </source>
</evidence>
<feature type="domain" description="Nrap protein" evidence="6">
    <location>
        <begin position="1113"/>
        <end position="1239"/>
    </location>
</feature>
<dbReference type="InterPro" id="IPR035370">
    <property type="entry name" value="Nrap_D5"/>
</dbReference>
<dbReference type="Pfam" id="PF17407">
    <property type="entry name" value="Nrap_D6"/>
    <property type="match status" value="1"/>
</dbReference>
<comment type="subcellular location">
    <subcellularLocation>
        <location evidence="1">Nucleus</location>
        <location evidence="1">Nucleolus</location>
    </subcellularLocation>
</comment>
<feature type="domain" description="Nrap protein" evidence="4">
    <location>
        <begin position="755"/>
        <end position="920"/>
    </location>
</feature>
<organism evidence="7 8">
    <name type="scientific">Phaeodactylum tricornutum (strain CCAP 1055/1)</name>
    <dbReference type="NCBI Taxonomy" id="556484"/>
    <lineage>
        <taxon>Eukaryota</taxon>
        <taxon>Sar</taxon>
        <taxon>Stramenopiles</taxon>
        <taxon>Ochrophyta</taxon>
        <taxon>Bacillariophyta</taxon>
        <taxon>Bacillariophyceae</taxon>
        <taxon>Bacillariophycidae</taxon>
        <taxon>Naviculales</taxon>
        <taxon>Phaeodactylaceae</taxon>
        <taxon>Phaeodactylum</taxon>
    </lineage>
</organism>
<accession>B7S3Y5</accession>
<dbReference type="GO" id="GO:0006364">
    <property type="term" value="P:rRNA processing"/>
    <property type="evidence" value="ECO:0007669"/>
    <property type="project" value="TreeGrafter"/>
</dbReference>
<dbReference type="GeneID" id="7204989"/>
<dbReference type="InterPro" id="IPR035368">
    <property type="entry name" value="Nrap_D3"/>
</dbReference>
<dbReference type="GO" id="GO:0006409">
    <property type="term" value="P:tRNA export from nucleus"/>
    <property type="evidence" value="ECO:0007669"/>
    <property type="project" value="TreeGrafter"/>
</dbReference>
<keyword evidence="8" id="KW-1185">Reference proteome</keyword>
<dbReference type="Gene3D" id="3.30.70.3030">
    <property type="match status" value="1"/>
</dbReference>
<evidence type="ECO:0000259" key="6">
    <source>
        <dbReference type="Pfam" id="PF17407"/>
    </source>
</evidence>
<evidence type="ECO:0000313" key="8">
    <source>
        <dbReference type="Proteomes" id="UP000000759"/>
    </source>
</evidence>
<dbReference type="Gene3D" id="1.10.1410.10">
    <property type="match status" value="1"/>
</dbReference>
<dbReference type="GO" id="GO:0034456">
    <property type="term" value="C:UTP-C complex"/>
    <property type="evidence" value="ECO:0007669"/>
    <property type="project" value="TreeGrafter"/>
</dbReference>
<evidence type="ECO:0000259" key="5">
    <source>
        <dbReference type="Pfam" id="PF17406"/>
    </source>
</evidence>
<dbReference type="InterPro" id="IPR035371">
    <property type="entry name" value="Nrap_D6"/>
</dbReference>
<evidence type="ECO:0000259" key="4">
    <source>
        <dbReference type="Pfam" id="PF17405"/>
    </source>
</evidence>
<evidence type="ECO:0008006" key="9">
    <source>
        <dbReference type="Google" id="ProtNLM"/>
    </source>
</evidence>
<evidence type="ECO:0000313" key="7">
    <source>
        <dbReference type="EMBL" id="EEC42738.1"/>
    </source>
</evidence>
<dbReference type="InterPro" id="IPR005554">
    <property type="entry name" value="NOL6/Upt22"/>
</dbReference>
<dbReference type="InterPro" id="IPR035082">
    <property type="entry name" value="Nrap_D1"/>
</dbReference>
<dbReference type="GO" id="GO:0032545">
    <property type="term" value="C:CURI complex"/>
    <property type="evidence" value="ECO:0007669"/>
    <property type="project" value="TreeGrafter"/>
</dbReference>
<dbReference type="PANTHER" id="PTHR17972:SF0">
    <property type="entry name" value="NUCLEOLAR PROTEIN 6"/>
    <property type="match status" value="1"/>
</dbReference>
<keyword evidence="1" id="KW-0694">RNA-binding</keyword>
<dbReference type="eggNOG" id="KOG2054">
    <property type="taxonomic scope" value="Eukaryota"/>
</dbReference>
<name>B7S3Y5_PHATC</name>
<dbReference type="HOGENOM" id="CLU_246860_0_0_1"/>
<dbReference type="Pfam" id="PF17406">
    <property type="entry name" value="Nrap_D5"/>
    <property type="match status" value="1"/>
</dbReference>
<keyword evidence="1" id="KW-0539">Nucleus</keyword>
<sequence length="1253" mass="140822">MSKALKHQRQHQRQQNGVAADAEFLDTMDQTATVLELHRSNLLRLQTDELLKAISLDVSPSSAHVHWATYAHEYIQKIQGKIESLQVDWKYDKDSPFPILSDRKNISVHSSLTTLSGNARVIPTLEVLVKVPNDAFDFKDYLRERYFDKRNLVVWHVARYLSQRNLRAVVGKVCYRFGNSDLRKPELLLIPPCQVSDNKIDGEGSIQSNKRLRKPRFRLCLRFGMTNCSWIPPLRFVPNRCNLSHTKSSQAYNHALAEEAAHEFEDLSSSSIETYPNLNQALILAKIWCLQRGLLCHDGLKPESLGLLLLFLYRTKQVSPRMGVIQTLTALLKLLTDTDWLGNKQSVKRVSDAEKQSGSISSDQAYRDLLQKQNPRRVLILPKEGDSVNDTVAASELAKLYTQQTTESPLTDMDPLTLLELYERDYRLGPVFLDPSMTYNYLGRVSPSCMRLIQLEAQKSLECLHGTSHTRPFPYLFMIEARFWSRFDSYIRVPIKNIAFSSALWGDDRRDLGDFESISRGLVRILTLALGDRVKAIRVLSTGNGPMNMLSSALKDSDEVPTKEIALGKRVKVRTSSPTGSDFIVLALTLNPDTCWRKVERGPPADDLAGTKAFLDLWGSKKAELRRFKDGAIVHAVVWDATVECMEGSESDAPYILFQNDDKVQGGIVERIVRHILQMHFLKTEDNTFPLEFSLRNLLSSVDGVVSKELSSEATLFNPLSAHRNVMKAFDALSTFLRKHSAPALPATGYMHSRLGIPLSIDAVEPLSPSLRYSELFPPIPHPSLGYKSTLGLRNVSGSIQSKPVQVQVRFGLSSKWPSDLRAIGAAKTAMLIKLLEGIEDMKRQGAQDSLAFYGPTAVTPDYADIGFMGYVFRIFVRADPELKLLKSVVQPTREAATLLNQLRKRHVIGSMHHSLVHSVFTSHPSSSVAARMATRWLSTHLMSGMIPFEAVELLIVSVYTQKSSPLDAPGSAVTGLLRFFHLLATHNWAKEPLVVDPHCSLTEEDYSQLLAHFDGVRGIDLQDGPPMYIVTPYDQVNKDLEDAHEVSITNLPTKSLSWTPAFTSTNPEWVVLSRLSMLASRTYSFLQKSLVDFQRNNWSAAFQVTAASFHAYSAVLRIGPDFVVDSEASSTGGSLSVRPNKNGAYESSYTRSMQNRSEGPKLLRRKLYRNLVDSIESHEEVILEWRPVDALIDRLRSRLGSWAVFFYNDLCPEVIGVLWRPLFEPRSFSALASEYARPMKHGILGHGYSSDC</sequence>